<dbReference type="AlphaFoldDB" id="A0A6A1W5Z5"/>
<evidence type="ECO:0000313" key="4">
    <source>
        <dbReference type="Proteomes" id="UP000516437"/>
    </source>
</evidence>
<accession>A0A6A1W5Z5</accession>
<evidence type="ECO:0000256" key="2">
    <source>
        <dbReference type="ARBA" id="ARBA00025223"/>
    </source>
</evidence>
<sequence length="270" mass="30260">MEVEQSRPVNPAMTFDEVSMERSKSFVKALQELKNLRPQLYSAAEYCEKSYLHSEQKQMVLDNLKDYAVRALVNAVDHLGTVAYKLTDLLEQQTLEVSTMELNISCLNQQLLTCQTYTNREGLRQQQLLAFIPRHHKHYILPSTLASKTLSWHLASETKSTLKVNPHALTSTENTQNSGKTSGCFHLVDNDEHIRKKSSATYLQIPSGGPASSASAARKDAMESSKALAVYKSFGERKHETVRVPVRSKSVLSSFFVKQKTLKLKAGSVV</sequence>
<gene>
    <name evidence="3" type="ORF">CJ030_MR3G012323</name>
</gene>
<protein>
    <submittedName>
        <fullName evidence="3">Protein ABIL1</fullName>
    </submittedName>
</protein>
<evidence type="ECO:0000256" key="1">
    <source>
        <dbReference type="ARBA" id="ARBA00010020"/>
    </source>
</evidence>
<comment type="caution">
    <text evidence="3">The sequence shown here is derived from an EMBL/GenBank/DDBJ whole genome shotgun (WGS) entry which is preliminary data.</text>
</comment>
<comment type="similarity">
    <text evidence="1">Belongs to the ABI family.</text>
</comment>
<keyword evidence="4" id="KW-1185">Reference proteome</keyword>
<dbReference type="EMBL" id="RXIC02000021">
    <property type="protein sequence ID" value="KAB1219527.1"/>
    <property type="molecule type" value="Genomic_DNA"/>
</dbReference>
<dbReference type="InterPro" id="IPR028457">
    <property type="entry name" value="ABI"/>
</dbReference>
<dbReference type="Gene3D" id="6.10.140.1620">
    <property type="match status" value="1"/>
</dbReference>
<dbReference type="Proteomes" id="UP000516437">
    <property type="component" value="Chromosome 3"/>
</dbReference>
<dbReference type="OrthoDB" id="5971719at2759"/>
<comment type="function">
    <text evidence="2">Involved in regulation of actin and microtubule organization. Part of a WAVE complex that activates the Arp2/3 complex.</text>
</comment>
<organism evidence="3 4">
    <name type="scientific">Morella rubra</name>
    <name type="common">Chinese bayberry</name>
    <dbReference type="NCBI Taxonomy" id="262757"/>
    <lineage>
        <taxon>Eukaryota</taxon>
        <taxon>Viridiplantae</taxon>
        <taxon>Streptophyta</taxon>
        <taxon>Embryophyta</taxon>
        <taxon>Tracheophyta</taxon>
        <taxon>Spermatophyta</taxon>
        <taxon>Magnoliopsida</taxon>
        <taxon>eudicotyledons</taxon>
        <taxon>Gunneridae</taxon>
        <taxon>Pentapetalae</taxon>
        <taxon>rosids</taxon>
        <taxon>fabids</taxon>
        <taxon>Fagales</taxon>
        <taxon>Myricaceae</taxon>
        <taxon>Morella</taxon>
    </lineage>
</organism>
<proteinExistence type="inferred from homology"/>
<reference evidence="3 4" key="1">
    <citation type="journal article" date="2019" name="Plant Biotechnol. J.">
        <title>The red bayberry genome and genetic basis of sex determination.</title>
        <authorList>
            <person name="Jia H.M."/>
            <person name="Jia H.J."/>
            <person name="Cai Q.L."/>
            <person name="Wang Y."/>
            <person name="Zhao H.B."/>
            <person name="Yang W.F."/>
            <person name="Wang G.Y."/>
            <person name="Li Y.H."/>
            <person name="Zhan D.L."/>
            <person name="Shen Y.T."/>
            <person name="Niu Q.F."/>
            <person name="Chang L."/>
            <person name="Qiu J."/>
            <person name="Zhao L."/>
            <person name="Xie H.B."/>
            <person name="Fu W.Y."/>
            <person name="Jin J."/>
            <person name="Li X.W."/>
            <person name="Jiao Y."/>
            <person name="Zhou C.C."/>
            <person name="Tu T."/>
            <person name="Chai C.Y."/>
            <person name="Gao J.L."/>
            <person name="Fan L.J."/>
            <person name="van de Weg E."/>
            <person name="Wang J.Y."/>
            <person name="Gao Z.S."/>
        </authorList>
    </citation>
    <scope>NUCLEOTIDE SEQUENCE [LARGE SCALE GENOMIC DNA]</scope>
    <source>
        <tissue evidence="3">Leaves</tissue>
    </source>
</reference>
<dbReference type="PANTHER" id="PTHR10460:SF0">
    <property type="entry name" value="ABELSON INTERACTING PROTEIN, ISOFORM D"/>
    <property type="match status" value="1"/>
</dbReference>
<evidence type="ECO:0000313" key="3">
    <source>
        <dbReference type="EMBL" id="KAB1219527.1"/>
    </source>
</evidence>
<name>A0A6A1W5Z5_9ROSI</name>
<dbReference type="PANTHER" id="PTHR10460">
    <property type="entry name" value="ABL INTERACTOR FAMILY MEMBER"/>
    <property type="match status" value="1"/>
</dbReference>